<sequence length="538" mass="57694">MMSKNKLNIPADGLAGLKENFSSDALSGFLVFLLALPLSMGIAQASDFQPIYGLVTAMVGGLFVSLIAGSKLTIKGPAAGLIVIVAGAVAEFGGGEQGWKYALGAIVIAGVLQVLFGVLKFGKLSDFFPLSAVHGMLAAIGLIIISKQIHVLLGQNPLTEEGKPMVEPLELLSAIPHTITNPNMTAMLVGVVSLLIVFGWPMIKQPLLKKIPAALVVLVVAIPLSFVLGLQNILDDKGAPKYLVHFGKGLLDTLAVNVSFGGLSQIGVFIKYVVMFALVGSLEALLTVKAIDMMDPFKRKSDYNKDLIAVGVGNIIAGILGGLPMISEVARSSANVNNGGKTRWANFFHGFFILIFLLLAVKFSDLIPKPALAAMLIGVGYKLAHPKEFIHTFEIGKEQLAIFLTTIVFTLATDLLVGIGVGMLLKMIIHIINGTPLSSFFKAPTEVSFQGDNYYVKISKAAIFTNFLGIKRKLEEIPTGFTITIDLKDTKLVDHSVMESLEHFKHDYETHDNSKVIIKGLENHKALSSHRLAGQIAK</sequence>
<evidence type="ECO:0000256" key="3">
    <source>
        <dbReference type="ARBA" id="ARBA00022989"/>
    </source>
</evidence>
<keyword evidence="4 5" id="KW-0472">Membrane</keyword>
<feature type="transmembrane region" description="Helical" evidence="5">
    <location>
        <begin position="101"/>
        <end position="119"/>
    </location>
</feature>
<feature type="domain" description="SLC26A/SulP transporter" evidence="6">
    <location>
        <begin position="21"/>
        <end position="405"/>
    </location>
</feature>
<dbReference type="Proteomes" id="UP000288951">
    <property type="component" value="Unassembled WGS sequence"/>
</dbReference>
<dbReference type="GO" id="GO:0016020">
    <property type="term" value="C:membrane"/>
    <property type="evidence" value="ECO:0007669"/>
    <property type="project" value="UniProtKB-SubCell"/>
</dbReference>
<feature type="transmembrane region" description="Helical" evidence="5">
    <location>
        <begin position="76"/>
        <end position="95"/>
    </location>
</feature>
<dbReference type="InterPro" id="IPR001902">
    <property type="entry name" value="SLC26A/SulP_fam"/>
</dbReference>
<evidence type="ECO:0000313" key="8">
    <source>
        <dbReference type="Proteomes" id="UP000288951"/>
    </source>
</evidence>
<reference evidence="7" key="1">
    <citation type="submission" date="2018-12" db="EMBL/GenBank/DDBJ databases">
        <title>Draft genome sequence of Flaovobacterium columnare ARS1 isolated from channel catfish in Alabama.</title>
        <authorList>
            <person name="Cai W."/>
            <person name="Arias C."/>
        </authorList>
    </citation>
    <scope>NUCLEOTIDE SEQUENCE [LARGE SCALE GENOMIC DNA]</scope>
    <source>
        <strain evidence="7">ARS1</strain>
    </source>
</reference>
<feature type="transmembrane region" description="Helical" evidence="5">
    <location>
        <begin position="215"/>
        <end position="234"/>
    </location>
</feature>
<feature type="transmembrane region" description="Helical" evidence="5">
    <location>
        <begin position="266"/>
        <end position="286"/>
    </location>
</feature>
<dbReference type="EMBL" id="RQSM01000003">
    <property type="protein sequence ID" value="RVU91695.1"/>
    <property type="molecule type" value="Genomic_DNA"/>
</dbReference>
<keyword evidence="8" id="KW-1185">Reference proteome</keyword>
<feature type="transmembrane region" description="Helical" evidence="5">
    <location>
        <begin position="347"/>
        <end position="367"/>
    </location>
</feature>
<feature type="transmembrane region" description="Helical" evidence="5">
    <location>
        <begin position="307"/>
        <end position="327"/>
    </location>
</feature>
<comment type="caution">
    <text evidence="7">The sequence shown here is derived from an EMBL/GenBank/DDBJ whole genome shotgun (WGS) entry which is preliminary data.</text>
</comment>
<protein>
    <submittedName>
        <fullName evidence="7">SulP family inorganic anion transporter</fullName>
    </submittedName>
</protein>
<dbReference type="GO" id="GO:0055085">
    <property type="term" value="P:transmembrane transport"/>
    <property type="evidence" value="ECO:0007669"/>
    <property type="project" value="InterPro"/>
</dbReference>
<organism evidence="7 8">
    <name type="scientific">Flavobacterium columnare</name>
    <dbReference type="NCBI Taxonomy" id="996"/>
    <lineage>
        <taxon>Bacteria</taxon>
        <taxon>Pseudomonadati</taxon>
        <taxon>Bacteroidota</taxon>
        <taxon>Flavobacteriia</taxon>
        <taxon>Flavobacteriales</taxon>
        <taxon>Flavobacteriaceae</taxon>
        <taxon>Flavobacterium</taxon>
    </lineage>
</organism>
<dbReference type="OrthoDB" id="9769739at2"/>
<comment type="subcellular location">
    <subcellularLocation>
        <location evidence="1">Membrane</location>
        <topology evidence="1">Multi-pass membrane protein</topology>
    </subcellularLocation>
</comment>
<proteinExistence type="predicted"/>
<evidence type="ECO:0000256" key="1">
    <source>
        <dbReference type="ARBA" id="ARBA00004141"/>
    </source>
</evidence>
<accession>A0A437UDN9</accession>
<name>A0A437UDN9_9FLAO</name>
<evidence type="ECO:0000256" key="4">
    <source>
        <dbReference type="ARBA" id="ARBA00023136"/>
    </source>
</evidence>
<gene>
    <name evidence="7" type="ORF">EH230_11465</name>
</gene>
<evidence type="ECO:0000313" key="7">
    <source>
        <dbReference type="EMBL" id="RVU91695.1"/>
    </source>
</evidence>
<dbReference type="AlphaFoldDB" id="A0A437UDN9"/>
<dbReference type="PANTHER" id="PTHR11814">
    <property type="entry name" value="SULFATE TRANSPORTER"/>
    <property type="match status" value="1"/>
</dbReference>
<evidence type="ECO:0000256" key="2">
    <source>
        <dbReference type="ARBA" id="ARBA00022692"/>
    </source>
</evidence>
<feature type="transmembrane region" description="Helical" evidence="5">
    <location>
        <begin position="184"/>
        <end position="203"/>
    </location>
</feature>
<dbReference type="Pfam" id="PF00916">
    <property type="entry name" value="Sulfate_transp"/>
    <property type="match status" value="1"/>
</dbReference>
<feature type="transmembrane region" description="Helical" evidence="5">
    <location>
        <begin position="126"/>
        <end position="145"/>
    </location>
</feature>
<feature type="transmembrane region" description="Helical" evidence="5">
    <location>
        <begin position="51"/>
        <end position="69"/>
    </location>
</feature>
<evidence type="ECO:0000259" key="6">
    <source>
        <dbReference type="Pfam" id="PF00916"/>
    </source>
</evidence>
<feature type="transmembrane region" description="Helical" evidence="5">
    <location>
        <begin position="400"/>
        <end position="425"/>
    </location>
</feature>
<dbReference type="InterPro" id="IPR011547">
    <property type="entry name" value="SLC26A/SulP_dom"/>
</dbReference>
<keyword evidence="2 5" id="KW-0812">Transmembrane</keyword>
<keyword evidence="3 5" id="KW-1133">Transmembrane helix</keyword>
<evidence type="ECO:0000256" key="5">
    <source>
        <dbReference type="SAM" id="Phobius"/>
    </source>
</evidence>